<evidence type="ECO:0000313" key="2">
    <source>
        <dbReference type="EMBL" id="MFD2761250.1"/>
    </source>
</evidence>
<sequence>MKQDDKSTRAEENIIPFIPDGDFYFTKGVEAFQKRKFDIAIKWLRKAIEAEPENLLYQCQLSIIYTEIGSYHLANQLLTEVLETSGGHYTDCYYLLANNYAHLGLLNDAKKHAESYLNKDPNGDLREDAEHLIELVTSDDQEEDEWEFEEEDELLVYQETVFYHMEHKAWDKALPLLEEMTVLFPEHANVRHDYAYALFFAGYEKDAVDMEEGLLEESPGSLHSHSNLAVFYHGWNQRKEFELHIHALKNVYPVHEQQKLRIAVTFAQTGFHEEAYARFRAIDEKQVKNHLSYYKWYSVAAYKLGKPSKALSIWEQGCRWHPVLAEEEGPWDAD</sequence>
<keyword evidence="1" id="KW-0802">TPR repeat</keyword>
<dbReference type="EMBL" id="JBHUNA010000020">
    <property type="protein sequence ID" value="MFD2761250.1"/>
    <property type="molecule type" value="Genomic_DNA"/>
</dbReference>
<dbReference type="RefSeq" id="WP_382393543.1">
    <property type="nucleotide sequence ID" value="NZ_JBHUNA010000020.1"/>
</dbReference>
<comment type="caution">
    <text evidence="2">The sequence shown here is derived from an EMBL/GenBank/DDBJ whole genome shotgun (WGS) entry which is preliminary data.</text>
</comment>
<accession>A0ABW5V6C9</accession>
<evidence type="ECO:0000256" key="1">
    <source>
        <dbReference type="PROSITE-ProRule" id="PRU00339"/>
    </source>
</evidence>
<keyword evidence="3" id="KW-1185">Reference proteome</keyword>
<gene>
    <name evidence="2" type="ORF">ACFSUO_09735</name>
</gene>
<protein>
    <submittedName>
        <fullName evidence="2">Tetratricopeptide repeat protein</fullName>
    </submittedName>
</protein>
<dbReference type="Gene3D" id="1.25.40.10">
    <property type="entry name" value="Tetratricopeptide repeat domain"/>
    <property type="match status" value="2"/>
</dbReference>
<dbReference type="Proteomes" id="UP001597502">
    <property type="component" value="Unassembled WGS sequence"/>
</dbReference>
<dbReference type="InterPro" id="IPR019734">
    <property type="entry name" value="TPR_rpt"/>
</dbReference>
<feature type="repeat" description="TPR" evidence="1">
    <location>
        <begin position="21"/>
        <end position="54"/>
    </location>
</feature>
<evidence type="ECO:0000313" key="3">
    <source>
        <dbReference type="Proteomes" id="UP001597502"/>
    </source>
</evidence>
<proteinExistence type="predicted"/>
<dbReference type="SUPFAM" id="SSF48452">
    <property type="entry name" value="TPR-like"/>
    <property type="match status" value="2"/>
</dbReference>
<dbReference type="PROSITE" id="PS50005">
    <property type="entry name" value="TPR"/>
    <property type="match status" value="1"/>
</dbReference>
<dbReference type="Pfam" id="PF13181">
    <property type="entry name" value="TPR_8"/>
    <property type="match status" value="1"/>
</dbReference>
<dbReference type="InterPro" id="IPR011990">
    <property type="entry name" value="TPR-like_helical_dom_sf"/>
</dbReference>
<dbReference type="SMART" id="SM00028">
    <property type="entry name" value="TPR"/>
    <property type="match status" value="2"/>
</dbReference>
<reference evidence="3" key="1">
    <citation type="journal article" date="2019" name="Int. J. Syst. Evol. Microbiol.">
        <title>The Global Catalogue of Microorganisms (GCM) 10K type strain sequencing project: providing services to taxonomists for standard genome sequencing and annotation.</title>
        <authorList>
            <consortium name="The Broad Institute Genomics Platform"/>
            <consortium name="The Broad Institute Genome Sequencing Center for Infectious Disease"/>
            <person name="Wu L."/>
            <person name="Ma J."/>
        </authorList>
    </citation>
    <scope>NUCLEOTIDE SEQUENCE [LARGE SCALE GENOMIC DNA]</scope>
    <source>
        <strain evidence="3">TISTR 1535</strain>
    </source>
</reference>
<organism evidence="2 3">
    <name type="scientific">Lentibacillus juripiscarius</name>
    <dbReference type="NCBI Taxonomy" id="257446"/>
    <lineage>
        <taxon>Bacteria</taxon>
        <taxon>Bacillati</taxon>
        <taxon>Bacillota</taxon>
        <taxon>Bacilli</taxon>
        <taxon>Bacillales</taxon>
        <taxon>Bacillaceae</taxon>
        <taxon>Lentibacillus</taxon>
    </lineage>
</organism>
<name>A0ABW5V6C9_9BACI</name>